<evidence type="ECO:0000256" key="6">
    <source>
        <dbReference type="ARBA" id="ARBA00022741"/>
    </source>
</evidence>
<evidence type="ECO:0000256" key="3">
    <source>
        <dbReference type="ARBA" id="ARBA00022475"/>
    </source>
</evidence>
<dbReference type="InterPro" id="IPR003439">
    <property type="entry name" value="ABC_transporter-like_ATP-bd"/>
</dbReference>
<dbReference type="InterPro" id="IPR027417">
    <property type="entry name" value="P-loop_NTPase"/>
</dbReference>
<dbReference type="SUPFAM" id="SSF52540">
    <property type="entry name" value="P-loop containing nucleoside triphosphate hydrolases"/>
    <property type="match status" value="2"/>
</dbReference>
<evidence type="ECO:0000313" key="12">
    <source>
        <dbReference type="Proteomes" id="UP000316770"/>
    </source>
</evidence>
<keyword evidence="5" id="KW-0677">Repeat</keyword>
<keyword evidence="3" id="KW-1003">Cell membrane</keyword>
<keyword evidence="6" id="KW-0547">Nucleotide-binding</keyword>
<evidence type="ECO:0000313" key="11">
    <source>
        <dbReference type="EMBL" id="QDV56543.1"/>
    </source>
</evidence>
<dbReference type="AlphaFoldDB" id="A0A518ITX9"/>
<evidence type="ECO:0000256" key="2">
    <source>
        <dbReference type="ARBA" id="ARBA00022448"/>
    </source>
</evidence>
<dbReference type="PROSITE" id="PS50893">
    <property type="entry name" value="ABC_TRANSPORTER_2"/>
    <property type="match status" value="2"/>
</dbReference>
<sequence length="507" mass="55559">MSDQLLLSVRNLTKRYAVKVLDDVSIDFHAGEIHALLGANGAGKSTLCRIIAGLTPSSSGTMQVAGQVYAPQEKRAAEAAGVQIVQQELNQIATLSVAENIMIGRLPARFGVVDRGELHRRARIALDRFGLQEIDTHAITGSLGVGRQQMIEIATALDRDCRVLILDEPTAALSAGESETLFTWLNKLRQQGVGIIYISHRLDEVARLSDRITVLRDGKFICTRPTADVDRDAMVDLMTGESTKHQAGDEYVSHQTDRIAMRVEGMSRGRWVRDVSFSVHRGERLGIAGLVGAGRTELLRLIFAADRADSGEVYLNDESTPRRFADPSDAVAAGLAMVTEDRKENGLLLSQSIRANTTLASMNRLFSAGGWIRGAAERKMADRMRESMETRCTSIEQTVGTLSGGNQQKVAVAKWLVRDADIFLFDEPTRGIDVAARRRIYRLFETLARDEKSLVIVSSDLEELMETCDRIAVMSAGRMVASFARGDWSPEQIMQAAFAPPDTVAVG</sequence>
<dbReference type="Gene3D" id="3.40.50.300">
    <property type="entry name" value="P-loop containing nucleotide triphosphate hydrolases"/>
    <property type="match status" value="2"/>
</dbReference>
<dbReference type="CDD" id="cd03215">
    <property type="entry name" value="ABC_Carb_Monos_II"/>
    <property type="match status" value="1"/>
</dbReference>
<name>A0A518ITX9_9BACT</name>
<dbReference type="InterPro" id="IPR050107">
    <property type="entry name" value="ABC_carbohydrate_import_ATPase"/>
</dbReference>
<organism evidence="11 12">
    <name type="scientific">Rosistilla oblonga</name>
    <dbReference type="NCBI Taxonomy" id="2527990"/>
    <lineage>
        <taxon>Bacteria</taxon>
        <taxon>Pseudomonadati</taxon>
        <taxon>Planctomycetota</taxon>
        <taxon>Planctomycetia</taxon>
        <taxon>Pirellulales</taxon>
        <taxon>Pirellulaceae</taxon>
        <taxon>Rosistilla</taxon>
    </lineage>
</organism>
<proteinExistence type="predicted"/>
<keyword evidence="4" id="KW-0762">Sugar transport</keyword>
<dbReference type="InterPro" id="IPR017871">
    <property type="entry name" value="ABC_transporter-like_CS"/>
</dbReference>
<evidence type="ECO:0000256" key="8">
    <source>
        <dbReference type="ARBA" id="ARBA00022967"/>
    </source>
</evidence>
<dbReference type="EMBL" id="CP036318">
    <property type="protein sequence ID" value="QDV56543.1"/>
    <property type="molecule type" value="Genomic_DNA"/>
</dbReference>
<feature type="domain" description="ABC transporter" evidence="10">
    <location>
        <begin position="254"/>
        <end position="501"/>
    </location>
</feature>
<evidence type="ECO:0000256" key="7">
    <source>
        <dbReference type="ARBA" id="ARBA00022840"/>
    </source>
</evidence>
<dbReference type="RefSeq" id="WP_145285114.1">
    <property type="nucleotide sequence ID" value="NZ_CP036318.1"/>
</dbReference>
<dbReference type="GO" id="GO:0005886">
    <property type="term" value="C:plasma membrane"/>
    <property type="evidence" value="ECO:0007669"/>
    <property type="project" value="UniProtKB-SubCell"/>
</dbReference>
<protein>
    <submittedName>
        <fullName evidence="11">Ribose import ATP-binding protein RbsA</fullName>
        <ecNumber evidence="11">3.6.3.17</ecNumber>
    </submittedName>
</protein>
<gene>
    <name evidence="11" type="primary">rbsA_1</name>
    <name evidence="11" type="ORF">Mal33_25350</name>
</gene>
<dbReference type="Proteomes" id="UP000316770">
    <property type="component" value="Chromosome"/>
</dbReference>
<keyword evidence="11" id="KW-0378">Hydrolase</keyword>
<keyword evidence="2" id="KW-0813">Transport</keyword>
<dbReference type="Pfam" id="PF00005">
    <property type="entry name" value="ABC_tran"/>
    <property type="match status" value="2"/>
</dbReference>
<accession>A0A518ITX9</accession>
<evidence type="ECO:0000256" key="4">
    <source>
        <dbReference type="ARBA" id="ARBA00022597"/>
    </source>
</evidence>
<reference evidence="11 12" key="1">
    <citation type="submission" date="2019-02" db="EMBL/GenBank/DDBJ databases">
        <title>Deep-cultivation of Planctomycetes and their phenomic and genomic characterization uncovers novel biology.</title>
        <authorList>
            <person name="Wiegand S."/>
            <person name="Jogler M."/>
            <person name="Boedeker C."/>
            <person name="Pinto D."/>
            <person name="Vollmers J."/>
            <person name="Rivas-Marin E."/>
            <person name="Kohn T."/>
            <person name="Peeters S.H."/>
            <person name="Heuer A."/>
            <person name="Rast P."/>
            <person name="Oberbeckmann S."/>
            <person name="Bunk B."/>
            <person name="Jeske O."/>
            <person name="Meyerdierks A."/>
            <person name="Storesund J.E."/>
            <person name="Kallscheuer N."/>
            <person name="Luecker S."/>
            <person name="Lage O.M."/>
            <person name="Pohl T."/>
            <person name="Merkel B.J."/>
            <person name="Hornburger P."/>
            <person name="Mueller R.-W."/>
            <person name="Bruemmer F."/>
            <person name="Labrenz M."/>
            <person name="Spormann A.M."/>
            <person name="Op den Camp H."/>
            <person name="Overmann J."/>
            <person name="Amann R."/>
            <person name="Jetten M.S.M."/>
            <person name="Mascher T."/>
            <person name="Medema M.H."/>
            <person name="Devos D.P."/>
            <person name="Kaster A.-K."/>
            <person name="Ovreas L."/>
            <person name="Rohde M."/>
            <person name="Galperin M.Y."/>
            <person name="Jogler C."/>
        </authorList>
    </citation>
    <scope>NUCLEOTIDE SEQUENCE [LARGE SCALE GENOMIC DNA]</scope>
    <source>
        <strain evidence="11 12">Mal33</strain>
    </source>
</reference>
<dbReference type="GO" id="GO:0016887">
    <property type="term" value="F:ATP hydrolysis activity"/>
    <property type="evidence" value="ECO:0007669"/>
    <property type="project" value="InterPro"/>
</dbReference>
<evidence type="ECO:0000256" key="9">
    <source>
        <dbReference type="ARBA" id="ARBA00023136"/>
    </source>
</evidence>
<evidence type="ECO:0000256" key="1">
    <source>
        <dbReference type="ARBA" id="ARBA00004202"/>
    </source>
</evidence>
<evidence type="ECO:0000259" key="10">
    <source>
        <dbReference type="PROSITE" id="PS50893"/>
    </source>
</evidence>
<dbReference type="GO" id="GO:0005524">
    <property type="term" value="F:ATP binding"/>
    <property type="evidence" value="ECO:0007669"/>
    <property type="project" value="UniProtKB-KW"/>
</dbReference>
<dbReference type="CDD" id="cd03216">
    <property type="entry name" value="ABC_Carb_Monos_I"/>
    <property type="match status" value="1"/>
</dbReference>
<dbReference type="EC" id="3.6.3.17" evidence="11"/>
<keyword evidence="8" id="KW-1278">Translocase</keyword>
<evidence type="ECO:0000256" key="5">
    <source>
        <dbReference type="ARBA" id="ARBA00022737"/>
    </source>
</evidence>
<keyword evidence="7 11" id="KW-0067">ATP-binding</keyword>
<dbReference type="PANTHER" id="PTHR43790:SF3">
    <property type="entry name" value="D-ALLOSE IMPORT ATP-BINDING PROTEIN ALSA-RELATED"/>
    <property type="match status" value="1"/>
</dbReference>
<dbReference type="PROSITE" id="PS00211">
    <property type="entry name" value="ABC_TRANSPORTER_1"/>
    <property type="match status" value="1"/>
</dbReference>
<comment type="subcellular location">
    <subcellularLocation>
        <location evidence="1">Cell membrane</location>
        <topology evidence="1">Peripheral membrane protein</topology>
    </subcellularLocation>
</comment>
<keyword evidence="9" id="KW-0472">Membrane</keyword>
<dbReference type="FunFam" id="3.40.50.300:FF:000127">
    <property type="entry name" value="Ribose import ATP-binding protein RbsA"/>
    <property type="match status" value="1"/>
</dbReference>
<feature type="domain" description="ABC transporter" evidence="10">
    <location>
        <begin position="4"/>
        <end position="242"/>
    </location>
</feature>
<dbReference type="PANTHER" id="PTHR43790">
    <property type="entry name" value="CARBOHYDRATE TRANSPORT ATP-BINDING PROTEIN MG119-RELATED"/>
    <property type="match status" value="1"/>
</dbReference>
<dbReference type="SMART" id="SM00382">
    <property type="entry name" value="AAA"/>
    <property type="match status" value="2"/>
</dbReference>
<keyword evidence="12" id="KW-1185">Reference proteome</keyword>
<dbReference type="InterPro" id="IPR003593">
    <property type="entry name" value="AAA+_ATPase"/>
</dbReference>